<sequence length="216" mass="24162">MTSPTKKQHATFFYSPGACSFVPYTAICEAGIEVELVLAKVGQMDEEFSKINPKRRVPALAIGDFVVTEMAAVLTAVASLAPEHHFLGKTTEETIRVYEWLNYLSTVAHNQAMAQIWRTERFTDDISTYSAIKAKGRKVIHEVYVYIEERLGSRGGKEYIVGDSFTVADPFLVVVYLCSRKLGFDMQGKFPIFTAYAEGQLSKASFHQSAQVHGFR</sequence>
<evidence type="ECO:0000259" key="3">
    <source>
        <dbReference type="PROSITE" id="PS50405"/>
    </source>
</evidence>
<feature type="domain" description="GST C-terminal" evidence="3">
    <location>
        <begin position="90"/>
        <end position="216"/>
    </location>
</feature>
<dbReference type="PANTHER" id="PTHR44051">
    <property type="entry name" value="GLUTATHIONE S-TRANSFERASE-RELATED"/>
    <property type="match status" value="1"/>
</dbReference>
<dbReference type="Pfam" id="PF02798">
    <property type="entry name" value="GST_N"/>
    <property type="match status" value="1"/>
</dbReference>
<dbReference type="AlphaFoldDB" id="A0A1L9T037"/>
<dbReference type="InterPro" id="IPR004045">
    <property type="entry name" value="Glutathione_S-Trfase_N"/>
</dbReference>
<dbReference type="SUPFAM" id="SSF52833">
    <property type="entry name" value="Thioredoxin-like"/>
    <property type="match status" value="1"/>
</dbReference>
<dbReference type="EMBL" id="KV878599">
    <property type="protein sequence ID" value="OJJ52776.1"/>
    <property type="molecule type" value="Genomic_DNA"/>
</dbReference>
<protein>
    <recommendedName>
        <fullName evidence="3">GST C-terminal domain-containing protein</fullName>
    </recommendedName>
</protein>
<comment type="similarity">
    <text evidence="1 2">Belongs to the GST superfamily.</text>
</comment>
<dbReference type="InterPro" id="IPR010987">
    <property type="entry name" value="Glutathione-S-Trfase_C-like"/>
</dbReference>
<reference evidence="5" key="1">
    <citation type="journal article" date="2017" name="Genome Biol.">
        <title>Comparative genomics reveals high biological diversity and specific adaptations in the industrially and medically important fungal genus Aspergillus.</title>
        <authorList>
            <person name="de Vries R.P."/>
            <person name="Riley R."/>
            <person name="Wiebenga A."/>
            <person name="Aguilar-Osorio G."/>
            <person name="Amillis S."/>
            <person name="Uchima C.A."/>
            <person name="Anderluh G."/>
            <person name="Asadollahi M."/>
            <person name="Askin M."/>
            <person name="Barry K."/>
            <person name="Battaglia E."/>
            <person name="Bayram O."/>
            <person name="Benocci T."/>
            <person name="Braus-Stromeyer S.A."/>
            <person name="Caldana C."/>
            <person name="Canovas D."/>
            <person name="Cerqueira G.C."/>
            <person name="Chen F."/>
            <person name="Chen W."/>
            <person name="Choi C."/>
            <person name="Clum A."/>
            <person name="Dos Santos R.A."/>
            <person name="Damasio A.R."/>
            <person name="Diallinas G."/>
            <person name="Emri T."/>
            <person name="Fekete E."/>
            <person name="Flipphi M."/>
            <person name="Freyberg S."/>
            <person name="Gallo A."/>
            <person name="Gournas C."/>
            <person name="Habgood R."/>
            <person name="Hainaut M."/>
            <person name="Harispe M.L."/>
            <person name="Henrissat B."/>
            <person name="Hilden K.S."/>
            <person name="Hope R."/>
            <person name="Hossain A."/>
            <person name="Karabika E."/>
            <person name="Karaffa L."/>
            <person name="Karanyi Z."/>
            <person name="Krasevec N."/>
            <person name="Kuo A."/>
            <person name="Kusch H."/>
            <person name="LaButti K."/>
            <person name="Lagendijk E.L."/>
            <person name="Lapidus A."/>
            <person name="Levasseur A."/>
            <person name="Lindquist E."/>
            <person name="Lipzen A."/>
            <person name="Logrieco A.F."/>
            <person name="MacCabe A."/>
            <person name="Maekelae M.R."/>
            <person name="Malavazi I."/>
            <person name="Melin P."/>
            <person name="Meyer V."/>
            <person name="Mielnichuk N."/>
            <person name="Miskei M."/>
            <person name="Molnar A.P."/>
            <person name="Mule G."/>
            <person name="Ngan C.Y."/>
            <person name="Orejas M."/>
            <person name="Orosz E."/>
            <person name="Ouedraogo J.P."/>
            <person name="Overkamp K.M."/>
            <person name="Park H.-S."/>
            <person name="Perrone G."/>
            <person name="Piumi F."/>
            <person name="Punt P.J."/>
            <person name="Ram A.F."/>
            <person name="Ramon A."/>
            <person name="Rauscher S."/>
            <person name="Record E."/>
            <person name="Riano-Pachon D.M."/>
            <person name="Robert V."/>
            <person name="Roehrig J."/>
            <person name="Ruller R."/>
            <person name="Salamov A."/>
            <person name="Salih N.S."/>
            <person name="Samson R.A."/>
            <person name="Sandor E."/>
            <person name="Sanguinetti M."/>
            <person name="Schuetze T."/>
            <person name="Sepcic K."/>
            <person name="Shelest E."/>
            <person name="Sherlock G."/>
            <person name="Sophianopoulou V."/>
            <person name="Squina F.M."/>
            <person name="Sun H."/>
            <person name="Susca A."/>
            <person name="Todd R.B."/>
            <person name="Tsang A."/>
            <person name="Unkles S.E."/>
            <person name="van de Wiele N."/>
            <person name="van Rossen-Uffink D."/>
            <person name="Oliveira J.V."/>
            <person name="Vesth T.C."/>
            <person name="Visser J."/>
            <person name="Yu J.-H."/>
            <person name="Zhou M."/>
            <person name="Andersen M.R."/>
            <person name="Archer D.B."/>
            <person name="Baker S.E."/>
            <person name="Benoit I."/>
            <person name="Brakhage A.A."/>
            <person name="Braus G.H."/>
            <person name="Fischer R."/>
            <person name="Frisvad J.C."/>
            <person name="Goldman G.H."/>
            <person name="Houbraken J."/>
            <person name="Oakley B."/>
            <person name="Pocsi I."/>
            <person name="Scazzocchio C."/>
            <person name="Seiboth B."/>
            <person name="vanKuyk P.A."/>
            <person name="Wortman J."/>
            <person name="Dyer P.S."/>
            <person name="Grigoriev I.V."/>
        </authorList>
    </citation>
    <scope>NUCLEOTIDE SEQUENCE [LARGE SCALE GENOMIC DNA]</scope>
    <source>
        <strain evidence="5">CBS 593.65</strain>
    </source>
</reference>
<dbReference type="Pfam" id="PF00043">
    <property type="entry name" value="GST_C"/>
    <property type="match status" value="1"/>
</dbReference>
<gene>
    <name evidence="4" type="ORF">ASPSYDRAFT_1165135</name>
</gene>
<evidence type="ECO:0000256" key="1">
    <source>
        <dbReference type="ARBA" id="ARBA00007409"/>
    </source>
</evidence>
<dbReference type="PANTHER" id="PTHR44051:SF8">
    <property type="entry name" value="GLUTATHIONE S-TRANSFERASE GSTA"/>
    <property type="match status" value="1"/>
</dbReference>
<dbReference type="RefSeq" id="XP_040696582.1">
    <property type="nucleotide sequence ID" value="XM_040840158.1"/>
</dbReference>
<dbReference type="PROSITE" id="PS50405">
    <property type="entry name" value="GST_CTER"/>
    <property type="match status" value="1"/>
</dbReference>
<dbReference type="SFLD" id="SFLDS00019">
    <property type="entry name" value="Glutathione_Transferase_(cytos"/>
    <property type="match status" value="1"/>
</dbReference>
<dbReference type="SUPFAM" id="SSF47616">
    <property type="entry name" value="GST C-terminal domain-like"/>
    <property type="match status" value="1"/>
</dbReference>
<name>A0A1L9T037_9EURO</name>
<dbReference type="InterPro" id="IPR040079">
    <property type="entry name" value="Glutathione_S-Trfase"/>
</dbReference>
<dbReference type="InterPro" id="IPR036249">
    <property type="entry name" value="Thioredoxin-like_sf"/>
</dbReference>
<evidence type="ECO:0000313" key="4">
    <source>
        <dbReference type="EMBL" id="OJJ52776.1"/>
    </source>
</evidence>
<evidence type="ECO:0000313" key="5">
    <source>
        <dbReference type="Proteomes" id="UP000184356"/>
    </source>
</evidence>
<dbReference type="STRING" id="1036612.A0A1L9T037"/>
<dbReference type="VEuPathDB" id="FungiDB:ASPSYDRAFT_1165135"/>
<dbReference type="Gene3D" id="1.20.1050.10">
    <property type="match status" value="1"/>
</dbReference>
<dbReference type="Gene3D" id="3.40.30.10">
    <property type="entry name" value="Glutaredoxin"/>
    <property type="match status" value="1"/>
</dbReference>
<accession>A0A1L9T037</accession>
<dbReference type="Proteomes" id="UP000184356">
    <property type="component" value="Unassembled WGS sequence"/>
</dbReference>
<dbReference type="InterPro" id="IPR036282">
    <property type="entry name" value="Glutathione-S-Trfase_C_sf"/>
</dbReference>
<dbReference type="CDD" id="cd03057">
    <property type="entry name" value="GST_N_Beta"/>
    <property type="match status" value="1"/>
</dbReference>
<dbReference type="OrthoDB" id="2309723at2759"/>
<proteinExistence type="inferred from homology"/>
<keyword evidence="5" id="KW-1185">Reference proteome</keyword>
<organism evidence="4 5">
    <name type="scientific">Aspergillus sydowii CBS 593.65</name>
    <dbReference type="NCBI Taxonomy" id="1036612"/>
    <lineage>
        <taxon>Eukaryota</taxon>
        <taxon>Fungi</taxon>
        <taxon>Dikarya</taxon>
        <taxon>Ascomycota</taxon>
        <taxon>Pezizomycotina</taxon>
        <taxon>Eurotiomycetes</taxon>
        <taxon>Eurotiomycetidae</taxon>
        <taxon>Eurotiales</taxon>
        <taxon>Aspergillaceae</taxon>
        <taxon>Aspergillus</taxon>
        <taxon>Aspergillus subgen. Nidulantes</taxon>
    </lineage>
</organism>
<dbReference type="InterPro" id="IPR004046">
    <property type="entry name" value="GST_C"/>
</dbReference>
<dbReference type="GeneID" id="63756231"/>
<evidence type="ECO:0000256" key="2">
    <source>
        <dbReference type="RuleBase" id="RU003494"/>
    </source>
</evidence>